<organism evidence="1 2">
    <name type="scientific">Rhabditophanes sp. KR3021</name>
    <dbReference type="NCBI Taxonomy" id="114890"/>
    <lineage>
        <taxon>Eukaryota</taxon>
        <taxon>Metazoa</taxon>
        <taxon>Ecdysozoa</taxon>
        <taxon>Nematoda</taxon>
        <taxon>Chromadorea</taxon>
        <taxon>Rhabditida</taxon>
        <taxon>Tylenchina</taxon>
        <taxon>Panagrolaimomorpha</taxon>
        <taxon>Strongyloidoidea</taxon>
        <taxon>Alloionematidae</taxon>
        <taxon>Rhabditophanes</taxon>
    </lineage>
</organism>
<accession>A0AC35U3P6</accession>
<sequence>MEKLPVVIVNKFTEEVPVSTTTSSEEKVEPEDKIKEQVVSRTIEEEELLELSKIIPTSDPNFADASSEGSGLDSYESILSTSASLAQLKISIQPEDINRSR</sequence>
<name>A0AC35U3P6_9BILA</name>
<protein>
    <submittedName>
        <fullName evidence="2">Ovule protein</fullName>
    </submittedName>
</protein>
<evidence type="ECO:0000313" key="2">
    <source>
        <dbReference type="WBParaSite" id="RSKR_0000691900.1"/>
    </source>
</evidence>
<proteinExistence type="predicted"/>
<dbReference type="WBParaSite" id="RSKR_0000691900.1">
    <property type="protein sequence ID" value="RSKR_0000691900.1"/>
    <property type="gene ID" value="RSKR_0000691900"/>
</dbReference>
<reference evidence="2" key="1">
    <citation type="submission" date="2016-11" db="UniProtKB">
        <authorList>
            <consortium name="WormBaseParasite"/>
        </authorList>
    </citation>
    <scope>IDENTIFICATION</scope>
    <source>
        <strain evidence="2">KR3021</strain>
    </source>
</reference>
<evidence type="ECO:0000313" key="1">
    <source>
        <dbReference type="Proteomes" id="UP000095286"/>
    </source>
</evidence>
<dbReference type="Proteomes" id="UP000095286">
    <property type="component" value="Unplaced"/>
</dbReference>